<keyword evidence="2" id="KW-1185">Reference proteome</keyword>
<dbReference type="AlphaFoldDB" id="A0A9D3MQI5"/>
<name>A0A9D3MQI5_ANGAN</name>
<gene>
    <name evidence="1" type="ORF">ANANG_G00093930</name>
</gene>
<accession>A0A9D3MQI5</accession>
<dbReference type="EMBL" id="JAFIRN010000004">
    <property type="protein sequence ID" value="KAG5851485.1"/>
    <property type="molecule type" value="Genomic_DNA"/>
</dbReference>
<organism evidence="1 2">
    <name type="scientific">Anguilla anguilla</name>
    <name type="common">European freshwater eel</name>
    <name type="synonym">Muraena anguilla</name>
    <dbReference type="NCBI Taxonomy" id="7936"/>
    <lineage>
        <taxon>Eukaryota</taxon>
        <taxon>Metazoa</taxon>
        <taxon>Chordata</taxon>
        <taxon>Craniata</taxon>
        <taxon>Vertebrata</taxon>
        <taxon>Euteleostomi</taxon>
        <taxon>Actinopterygii</taxon>
        <taxon>Neopterygii</taxon>
        <taxon>Teleostei</taxon>
        <taxon>Anguilliformes</taxon>
        <taxon>Anguillidae</taxon>
        <taxon>Anguilla</taxon>
    </lineage>
</organism>
<reference evidence="1" key="1">
    <citation type="submission" date="2021-01" db="EMBL/GenBank/DDBJ databases">
        <title>A chromosome-scale assembly of European eel, Anguilla anguilla.</title>
        <authorList>
            <person name="Henkel C."/>
            <person name="Jong-Raadsen S.A."/>
            <person name="Dufour S."/>
            <person name="Weltzien F.-A."/>
            <person name="Palstra A.P."/>
            <person name="Pelster B."/>
            <person name="Spaink H.P."/>
            <person name="Van Den Thillart G.E."/>
            <person name="Jansen H."/>
            <person name="Zahm M."/>
            <person name="Klopp C."/>
            <person name="Cedric C."/>
            <person name="Louis A."/>
            <person name="Berthelot C."/>
            <person name="Parey E."/>
            <person name="Roest Crollius H."/>
            <person name="Montfort J."/>
            <person name="Robinson-Rechavi M."/>
            <person name="Bucao C."/>
            <person name="Bouchez O."/>
            <person name="Gislard M."/>
            <person name="Lluch J."/>
            <person name="Milhes M."/>
            <person name="Lampietro C."/>
            <person name="Lopez Roques C."/>
            <person name="Donnadieu C."/>
            <person name="Braasch I."/>
            <person name="Desvignes T."/>
            <person name="Postlethwait J."/>
            <person name="Bobe J."/>
            <person name="Guiguen Y."/>
            <person name="Dirks R."/>
        </authorList>
    </citation>
    <scope>NUCLEOTIDE SEQUENCE</scope>
    <source>
        <strain evidence="1">Tag_6206</strain>
        <tissue evidence="1">Liver</tissue>
    </source>
</reference>
<evidence type="ECO:0000313" key="1">
    <source>
        <dbReference type="EMBL" id="KAG5851485.1"/>
    </source>
</evidence>
<proteinExistence type="predicted"/>
<protein>
    <submittedName>
        <fullName evidence="1">Uncharacterized protein</fullName>
    </submittedName>
</protein>
<sequence>MCSTGSFQTGIFSYRPFKACFPQDFSAAVTASLGSVSSHNAVAAINWKGVRLALCIGRHQITYERLIFKILCACESSKKPWLLQSNPISEARGYAYGEFKYYHCDRIFYRYTRQLSPSFQKLILVYLSFILSVSVKNPRIFRMAPVSQA</sequence>
<comment type="caution">
    <text evidence="1">The sequence shown here is derived from an EMBL/GenBank/DDBJ whole genome shotgun (WGS) entry which is preliminary data.</text>
</comment>
<dbReference type="Proteomes" id="UP001044222">
    <property type="component" value="Unassembled WGS sequence"/>
</dbReference>
<evidence type="ECO:0000313" key="2">
    <source>
        <dbReference type="Proteomes" id="UP001044222"/>
    </source>
</evidence>